<evidence type="ECO:0000313" key="9">
    <source>
        <dbReference type="Proteomes" id="UP001302477"/>
    </source>
</evidence>
<keyword evidence="4" id="KW-0106">Calcium</keyword>
<feature type="chain" id="PRO_5043983938" evidence="6">
    <location>
        <begin position="23"/>
        <end position="843"/>
    </location>
</feature>
<proteinExistence type="inferred from homology"/>
<keyword evidence="3 8" id="KW-0378">Hydrolase</keyword>
<dbReference type="PANTHER" id="PTHR42693">
    <property type="entry name" value="ARYLSULFATASE FAMILY MEMBER"/>
    <property type="match status" value="1"/>
</dbReference>
<evidence type="ECO:0000256" key="2">
    <source>
        <dbReference type="ARBA" id="ARBA00022723"/>
    </source>
</evidence>
<evidence type="ECO:0000313" key="8">
    <source>
        <dbReference type="EMBL" id="WOX06810.1"/>
    </source>
</evidence>
<dbReference type="GO" id="GO:0046872">
    <property type="term" value="F:metal ion binding"/>
    <property type="evidence" value="ECO:0007669"/>
    <property type="project" value="UniProtKB-KW"/>
</dbReference>
<keyword evidence="2" id="KW-0479">Metal-binding</keyword>
<feature type="domain" description="Sulfatase N-terminal" evidence="7">
    <location>
        <begin position="100"/>
        <end position="522"/>
    </location>
</feature>
<dbReference type="KEGG" id="mpaf:R5R33_06685"/>
<evidence type="ECO:0000256" key="1">
    <source>
        <dbReference type="ARBA" id="ARBA00008779"/>
    </source>
</evidence>
<accession>A0AAU0N3H8</accession>
<gene>
    <name evidence="8" type="ORF">R5R33_06685</name>
</gene>
<feature type="signal peptide" evidence="6">
    <location>
        <begin position="1"/>
        <end position="22"/>
    </location>
</feature>
<evidence type="ECO:0000259" key="7">
    <source>
        <dbReference type="Pfam" id="PF00884"/>
    </source>
</evidence>
<dbReference type="RefSeq" id="WP_318955245.1">
    <property type="nucleotide sequence ID" value="NZ_CP137555.1"/>
</dbReference>
<dbReference type="PROSITE" id="PS51257">
    <property type="entry name" value="PROKAR_LIPOPROTEIN"/>
    <property type="match status" value="1"/>
</dbReference>
<evidence type="ECO:0000256" key="3">
    <source>
        <dbReference type="ARBA" id="ARBA00022801"/>
    </source>
</evidence>
<dbReference type="Gene3D" id="3.30.1120.10">
    <property type="match status" value="1"/>
</dbReference>
<reference evidence="8 9" key="1">
    <citation type="submission" date="2023-10" db="EMBL/GenBank/DDBJ databases">
        <title>Description of Microbulbifer bruguierae sp. nov., isolated from the sediments of mangrove plant Bruguiera sexangula and comparative genomic analyses of the genus Microbulbifer.</title>
        <authorList>
            <person name="Long M."/>
        </authorList>
    </citation>
    <scope>NUCLEOTIDE SEQUENCE [LARGE SCALE GENOMIC DNA]</scope>
    <source>
        <strain evidence="8 9">SPO729</strain>
    </source>
</reference>
<dbReference type="PROSITE" id="PS00523">
    <property type="entry name" value="SULFATASE_1"/>
    <property type="match status" value="1"/>
</dbReference>
<dbReference type="InterPro" id="IPR000917">
    <property type="entry name" value="Sulfatase_N"/>
</dbReference>
<organism evidence="8 9">
    <name type="scientific">Microbulbifer pacificus</name>
    <dbReference type="NCBI Taxonomy" id="407164"/>
    <lineage>
        <taxon>Bacteria</taxon>
        <taxon>Pseudomonadati</taxon>
        <taxon>Pseudomonadota</taxon>
        <taxon>Gammaproteobacteria</taxon>
        <taxon>Cellvibrionales</taxon>
        <taxon>Microbulbiferaceae</taxon>
        <taxon>Microbulbifer</taxon>
    </lineage>
</organism>
<sequence length="843" mass="93476">MEYLRSPQFWARTLFALWIALAAACGEKTDSTRTSVNDSAQTAPVASSKPVSDATGEKAAAAEQQTAGADGFNGRIELDIRNSTPDWTPFTPKRAPKDAPNILFILYDDTGLGAWSPYGGRINMPTLDSIAAEGLTYTQWHTAALCSPTRSTLLTGRNHHLNGMASITEGATGYPGSSGRFPPQVTTIAEVLRDNGYSTFWLGKNHNVPETDVAPGASRRQWPTQMGFDRFYGFIGGETNNWYPDLVEDNHFIEQPYGPEEGYHLSKDLADQAIQMLRNQNATNPSKPWYLWFNPGANHAPHHVAKEWADKYKGKFDDGYDEYRKWVTARMIEKGVVPEGTVNTALNPIPEEMAYPGDYVPAWDSLSDDEKRLFARMAEVYAGFSEYTDVQIGRIVDYLKQTGQYENTIIIYAADNGASGEGSPNGSVNENKFFNGYPDDLAENLKYLDVLGGPETYNHYPTGWAAAFSAPFKMFKRYSQYAGGTNDPLIISWPKGIKAKGELRHQYHHSVDIVPTLLEIIGAEMPETNHGVKQYPLSGVSMVYTFDAAPDAPTQKKVQYYTMLGTRGIWKDGWKAAAVHAPLTGKGNFDKDGWELYNLAEDRSESKNLAKENPEKLKELQDAWFAEAKKNNVLPLDDRSAAELLTVERPSEEPPRDTYIYYPDAACIPESVAVNVRGRSYKILGNVEIEKPDASGVIFAHGSRFGGHSLFLKDSKLYYVYNFLGIEPEQVFTSDVKLKPGKYTFGMEFEKTGQGDKGETLGKTTLYIDDKAVASGEMRTQPAKFTLSGDGLCIGYDSGDAVSRLYKTPGKFEGGEIQAVGVTVKGEPYKDLEAEAKRLMYQQ</sequence>
<keyword evidence="9" id="KW-1185">Reference proteome</keyword>
<dbReference type="GO" id="GO:0016787">
    <property type="term" value="F:hydrolase activity"/>
    <property type="evidence" value="ECO:0007669"/>
    <property type="project" value="UniProtKB-KW"/>
</dbReference>
<dbReference type="InterPro" id="IPR024607">
    <property type="entry name" value="Sulfatase_CS"/>
</dbReference>
<keyword evidence="6" id="KW-0732">Signal</keyword>
<feature type="region of interest" description="Disordered" evidence="5">
    <location>
        <begin position="31"/>
        <end position="73"/>
    </location>
</feature>
<evidence type="ECO:0000256" key="6">
    <source>
        <dbReference type="SAM" id="SignalP"/>
    </source>
</evidence>
<dbReference type="Proteomes" id="UP001302477">
    <property type="component" value="Chromosome"/>
</dbReference>
<dbReference type="AlphaFoldDB" id="A0AAU0N3H8"/>
<name>A0AAU0N3H8_9GAMM</name>
<feature type="compositionally biased region" description="Polar residues" evidence="5">
    <location>
        <begin position="32"/>
        <end position="45"/>
    </location>
</feature>
<feature type="compositionally biased region" description="Low complexity" evidence="5">
    <location>
        <begin position="57"/>
        <end position="69"/>
    </location>
</feature>
<evidence type="ECO:0000256" key="5">
    <source>
        <dbReference type="SAM" id="MobiDB-lite"/>
    </source>
</evidence>
<dbReference type="InterPro" id="IPR050738">
    <property type="entry name" value="Sulfatase"/>
</dbReference>
<dbReference type="InterPro" id="IPR017850">
    <property type="entry name" value="Alkaline_phosphatase_core_sf"/>
</dbReference>
<evidence type="ECO:0000256" key="4">
    <source>
        <dbReference type="ARBA" id="ARBA00022837"/>
    </source>
</evidence>
<dbReference type="SUPFAM" id="SSF53649">
    <property type="entry name" value="Alkaline phosphatase-like"/>
    <property type="match status" value="1"/>
</dbReference>
<dbReference type="CDD" id="cd16025">
    <property type="entry name" value="PAS_like"/>
    <property type="match status" value="1"/>
</dbReference>
<dbReference type="EMBL" id="CP137555">
    <property type="protein sequence ID" value="WOX06810.1"/>
    <property type="molecule type" value="Genomic_DNA"/>
</dbReference>
<protein>
    <submittedName>
        <fullName evidence="8">Arylsulfatase</fullName>
        <ecNumber evidence="8">3.1.6.-</ecNumber>
    </submittedName>
</protein>
<comment type="similarity">
    <text evidence="1">Belongs to the sulfatase family.</text>
</comment>
<dbReference type="EC" id="3.1.6.-" evidence="8"/>
<dbReference type="PANTHER" id="PTHR42693:SF43">
    <property type="entry name" value="BLL2667 PROTEIN"/>
    <property type="match status" value="1"/>
</dbReference>
<dbReference type="Pfam" id="PF00884">
    <property type="entry name" value="Sulfatase"/>
    <property type="match status" value="1"/>
</dbReference>
<dbReference type="Gene3D" id="3.40.720.10">
    <property type="entry name" value="Alkaline Phosphatase, subunit A"/>
    <property type="match status" value="1"/>
</dbReference>